<reference evidence="4 5" key="1">
    <citation type="submission" date="2020-02" db="EMBL/GenBank/DDBJ databases">
        <authorList>
            <person name="Ferguson B K."/>
        </authorList>
    </citation>
    <scope>NUCLEOTIDE SEQUENCE [LARGE SCALE GENOMIC DNA]</scope>
</reference>
<evidence type="ECO:0000313" key="5">
    <source>
        <dbReference type="Proteomes" id="UP000479190"/>
    </source>
</evidence>
<feature type="transmembrane region" description="Helical" evidence="3">
    <location>
        <begin position="21"/>
        <end position="40"/>
    </location>
</feature>
<evidence type="ECO:0000256" key="2">
    <source>
        <dbReference type="PROSITE-ProRule" id="PRU00497"/>
    </source>
</evidence>
<dbReference type="InterPro" id="IPR031311">
    <property type="entry name" value="CHIT_BIND_RR_consensus"/>
</dbReference>
<accession>A0A6H5IHK4</accession>
<keyword evidence="1 2" id="KW-0193">Cuticle</keyword>
<dbReference type="Pfam" id="PF00379">
    <property type="entry name" value="Chitin_bind_4"/>
    <property type="match status" value="1"/>
</dbReference>
<keyword evidence="5" id="KW-1185">Reference proteome</keyword>
<keyword evidence="3" id="KW-1133">Transmembrane helix</keyword>
<keyword evidence="3" id="KW-0812">Transmembrane</keyword>
<dbReference type="PROSITE" id="PS51155">
    <property type="entry name" value="CHIT_BIND_RR_2"/>
    <property type="match status" value="1"/>
</dbReference>
<evidence type="ECO:0000256" key="1">
    <source>
        <dbReference type="ARBA" id="ARBA00022460"/>
    </source>
</evidence>
<dbReference type="OrthoDB" id="10071059at2759"/>
<dbReference type="PANTHER" id="PTHR12236:SF95">
    <property type="entry name" value="CUTICULAR PROTEIN 76BD, ISOFORM C-RELATED"/>
    <property type="match status" value="1"/>
</dbReference>
<evidence type="ECO:0008006" key="6">
    <source>
        <dbReference type="Google" id="ProtNLM"/>
    </source>
</evidence>
<dbReference type="PRINTS" id="PR00947">
    <property type="entry name" value="CUTICLE"/>
</dbReference>
<dbReference type="InterPro" id="IPR051217">
    <property type="entry name" value="Insect_Cuticle_Struc_Prot"/>
</dbReference>
<sequence length="191" mass="20845">MIKNHFESPLHRLHIFIQMQLFILFASFVAYASAGFVPVVPVARTVVTQTVEDYDHHPQYSFNYGVSDSLSGDHKSQHETRDGDKVTGSYSLIDADGTKRIVDYTADDVNGFNAVVRKEPLAVAAPVVKTVAPAATYAAAPAYAYQAAAAPVTSYSAPAVYNTYAAQPLTYVAQNVPIYNTYAASPLKYYH</sequence>
<name>A0A6H5IHK4_9HYME</name>
<keyword evidence="3" id="KW-0472">Membrane</keyword>
<dbReference type="GO" id="GO:0042302">
    <property type="term" value="F:structural constituent of cuticle"/>
    <property type="evidence" value="ECO:0007669"/>
    <property type="project" value="UniProtKB-UniRule"/>
</dbReference>
<dbReference type="Proteomes" id="UP000479190">
    <property type="component" value="Unassembled WGS sequence"/>
</dbReference>
<gene>
    <name evidence="4" type="ORF">TBRA_LOCUS9461</name>
</gene>
<dbReference type="InterPro" id="IPR000618">
    <property type="entry name" value="Insect_cuticle"/>
</dbReference>
<evidence type="ECO:0000313" key="4">
    <source>
        <dbReference type="EMBL" id="CAB0037640.1"/>
    </source>
</evidence>
<dbReference type="AlphaFoldDB" id="A0A6H5IHK4"/>
<dbReference type="PANTHER" id="PTHR12236">
    <property type="entry name" value="STRUCTURAL CONTITUENT OF CUTICLE"/>
    <property type="match status" value="1"/>
</dbReference>
<dbReference type="EMBL" id="CADCXV010000863">
    <property type="protein sequence ID" value="CAB0037640.1"/>
    <property type="molecule type" value="Genomic_DNA"/>
</dbReference>
<proteinExistence type="predicted"/>
<dbReference type="PROSITE" id="PS00233">
    <property type="entry name" value="CHIT_BIND_RR_1"/>
    <property type="match status" value="1"/>
</dbReference>
<dbReference type="GO" id="GO:0031012">
    <property type="term" value="C:extracellular matrix"/>
    <property type="evidence" value="ECO:0007669"/>
    <property type="project" value="TreeGrafter"/>
</dbReference>
<protein>
    <recommendedName>
        <fullName evidence="6">Cuticle protein</fullName>
    </recommendedName>
</protein>
<organism evidence="4 5">
    <name type="scientific">Trichogramma brassicae</name>
    <dbReference type="NCBI Taxonomy" id="86971"/>
    <lineage>
        <taxon>Eukaryota</taxon>
        <taxon>Metazoa</taxon>
        <taxon>Ecdysozoa</taxon>
        <taxon>Arthropoda</taxon>
        <taxon>Hexapoda</taxon>
        <taxon>Insecta</taxon>
        <taxon>Pterygota</taxon>
        <taxon>Neoptera</taxon>
        <taxon>Endopterygota</taxon>
        <taxon>Hymenoptera</taxon>
        <taxon>Apocrita</taxon>
        <taxon>Proctotrupomorpha</taxon>
        <taxon>Chalcidoidea</taxon>
        <taxon>Trichogrammatidae</taxon>
        <taxon>Trichogramma</taxon>
    </lineage>
</organism>
<dbReference type="GO" id="GO:0005615">
    <property type="term" value="C:extracellular space"/>
    <property type="evidence" value="ECO:0007669"/>
    <property type="project" value="TreeGrafter"/>
</dbReference>
<evidence type="ECO:0000256" key="3">
    <source>
        <dbReference type="SAM" id="Phobius"/>
    </source>
</evidence>